<keyword evidence="2" id="KW-1185">Reference proteome</keyword>
<sequence length="83" mass="9427">MSKFCRKFRIFVILSNLRMPVEPTFPNAKTHLVIFASKNELGSGLRDNGRALPTLQTRRFHLGAKLINKLNFVRLNLKSSLSG</sequence>
<name>B9D2F4_CAMRE</name>
<protein>
    <submittedName>
        <fullName evidence="1">Uncharacterized protein</fullName>
    </submittedName>
</protein>
<dbReference type="Proteomes" id="UP000003082">
    <property type="component" value="Unassembled WGS sequence"/>
</dbReference>
<dbReference type="EMBL" id="ACFU01000013">
    <property type="protein sequence ID" value="EEF13844.1"/>
    <property type="molecule type" value="Genomic_DNA"/>
</dbReference>
<reference evidence="1 2" key="1">
    <citation type="submission" date="2008-08" db="EMBL/GenBank/DDBJ databases">
        <authorList>
            <person name="Madupu R."/>
            <person name="Durkin A.S."/>
            <person name="Torralba M."/>
            <person name="Methe B."/>
            <person name="Sutton G.G."/>
            <person name="Strausberg R.L."/>
            <person name="Nelson K.E."/>
        </authorList>
    </citation>
    <scope>NUCLEOTIDE SEQUENCE [LARGE SCALE GENOMIC DNA]</scope>
    <source>
        <strain evidence="1 2">RM3267</strain>
    </source>
</reference>
<dbReference type="AlphaFoldDB" id="B9D2F4"/>
<comment type="caution">
    <text evidence="1">The sequence shown here is derived from an EMBL/GenBank/DDBJ whole genome shotgun (WGS) entry which is preliminary data.</text>
</comment>
<organism evidence="1 2">
    <name type="scientific">Campylobacter rectus RM3267</name>
    <dbReference type="NCBI Taxonomy" id="553218"/>
    <lineage>
        <taxon>Bacteria</taxon>
        <taxon>Pseudomonadati</taxon>
        <taxon>Campylobacterota</taxon>
        <taxon>Epsilonproteobacteria</taxon>
        <taxon>Campylobacterales</taxon>
        <taxon>Campylobacteraceae</taxon>
        <taxon>Campylobacter</taxon>
    </lineage>
</organism>
<dbReference type="STRING" id="553218.CAMRE0001_0384"/>
<evidence type="ECO:0000313" key="2">
    <source>
        <dbReference type="Proteomes" id="UP000003082"/>
    </source>
</evidence>
<proteinExistence type="predicted"/>
<gene>
    <name evidence="1" type="ORF">CAMRE0001_0384</name>
</gene>
<accession>B9D2F4</accession>
<evidence type="ECO:0000313" key="1">
    <source>
        <dbReference type="EMBL" id="EEF13844.1"/>
    </source>
</evidence>